<dbReference type="Pfam" id="PF10134">
    <property type="entry name" value="RPA"/>
    <property type="match status" value="1"/>
</dbReference>
<dbReference type="Gene3D" id="1.10.10.10">
    <property type="entry name" value="Winged helix-like DNA-binding domain superfamily/Winged helix DNA-binding domain"/>
    <property type="match status" value="1"/>
</dbReference>
<organism evidence="1 2">
    <name type="scientific">Sphingomonas sanguinis</name>
    <dbReference type="NCBI Taxonomy" id="33051"/>
    <lineage>
        <taxon>Bacteria</taxon>
        <taxon>Pseudomonadati</taxon>
        <taxon>Pseudomonadota</taxon>
        <taxon>Alphaproteobacteria</taxon>
        <taxon>Sphingomonadales</taxon>
        <taxon>Sphingomonadaceae</taxon>
        <taxon>Sphingomonas</taxon>
    </lineage>
</organism>
<gene>
    <name evidence="1" type="ORF">SB4_15395</name>
</gene>
<reference evidence="1 2" key="1">
    <citation type="journal article" date="2016" name="Front. Microbiol.">
        <title>Genomic Resource of Rice Seed Associated Bacteria.</title>
        <authorList>
            <person name="Midha S."/>
            <person name="Bansal K."/>
            <person name="Sharma S."/>
            <person name="Kumar N."/>
            <person name="Patil P.P."/>
            <person name="Chaudhry V."/>
            <person name="Patil P.B."/>
        </authorList>
    </citation>
    <scope>NUCLEOTIDE SEQUENCE [LARGE SCALE GENOMIC DNA]</scope>
    <source>
        <strain evidence="1 2">SB4</strain>
    </source>
</reference>
<proteinExistence type="predicted"/>
<dbReference type="InterPro" id="IPR036388">
    <property type="entry name" value="WH-like_DNA-bd_sf"/>
</dbReference>
<protein>
    <submittedName>
        <fullName evidence="1">RepA family protein</fullName>
    </submittedName>
</protein>
<dbReference type="EMBL" id="LDTE01000110">
    <property type="protein sequence ID" value="KTT96469.1"/>
    <property type="molecule type" value="Genomic_DNA"/>
</dbReference>
<dbReference type="Proteomes" id="UP000074072">
    <property type="component" value="Unassembled WGS sequence"/>
</dbReference>
<evidence type="ECO:0000313" key="2">
    <source>
        <dbReference type="Proteomes" id="UP000074072"/>
    </source>
</evidence>
<dbReference type="AlphaFoldDB" id="A0A147IMQ2"/>
<dbReference type="InterPro" id="IPR018777">
    <property type="entry name" value="Replication_initiator_prot_A"/>
</dbReference>
<name>A0A147IMQ2_9SPHN</name>
<sequence>MAEQEQGELFLLDSPLHGPVRGERSLMAWPFFALAKKAWMQPLTYKKGDVSIEVGPGPKGVATIYDKEILLYIASLMVAKVEAGKHIGQEFSFTANDLFSVTGANKSARSYRRLSEALERLQGTQIKTNIEAGGEGEEGFFSWLQEAKLQYIKGDGGEKRLKAVKVRLCDWLYRAIMVDRQVLEYASTYFQLGPVERRLYEVARSLCADGQTTIPLEDLRLQMGYQGSPRQFKFALTKTIEEDPIPGFQFEIEDQGLSTLTAAGRTVREYTVKIIPESTPKRRAS</sequence>
<dbReference type="OrthoDB" id="581589at2"/>
<evidence type="ECO:0000313" key="1">
    <source>
        <dbReference type="EMBL" id="KTT96469.1"/>
    </source>
</evidence>
<accession>A0A147IMQ2</accession>
<comment type="caution">
    <text evidence="1">The sequence shown here is derived from an EMBL/GenBank/DDBJ whole genome shotgun (WGS) entry which is preliminary data.</text>
</comment>
<dbReference type="PATRIC" id="fig|33051.4.peg.498"/>